<evidence type="ECO:0000313" key="2">
    <source>
        <dbReference type="Proteomes" id="UP000824229"/>
    </source>
</evidence>
<dbReference type="GO" id="GO:0009236">
    <property type="term" value="P:cobalamin biosynthetic process"/>
    <property type="evidence" value="ECO:0007669"/>
    <property type="project" value="InterPro"/>
</dbReference>
<gene>
    <name evidence="1" type="ORF">H9872_07960</name>
</gene>
<dbReference type="GO" id="GO:0005524">
    <property type="term" value="F:ATP binding"/>
    <property type="evidence" value="ECO:0007669"/>
    <property type="project" value="InterPro"/>
</dbReference>
<proteinExistence type="predicted"/>
<reference evidence="1" key="1">
    <citation type="journal article" date="2021" name="PeerJ">
        <title>Extensive microbial diversity within the chicken gut microbiome revealed by metagenomics and culture.</title>
        <authorList>
            <person name="Gilroy R."/>
            <person name="Ravi A."/>
            <person name="Getino M."/>
            <person name="Pursley I."/>
            <person name="Horton D.L."/>
            <person name="Alikhan N.F."/>
            <person name="Baker D."/>
            <person name="Gharbi K."/>
            <person name="Hall N."/>
            <person name="Watson M."/>
            <person name="Adriaenssens E.M."/>
            <person name="Foster-Nyarko E."/>
            <person name="Jarju S."/>
            <person name="Secka A."/>
            <person name="Antonio M."/>
            <person name="Oren A."/>
            <person name="Chaudhuri R.R."/>
            <person name="La Ragione R."/>
            <person name="Hildebrand F."/>
            <person name="Pallen M.J."/>
        </authorList>
    </citation>
    <scope>NUCLEOTIDE SEQUENCE</scope>
    <source>
        <strain evidence="1">B5-657</strain>
    </source>
</reference>
<accession>A0A9E2NLR6</accession>
<dbReference type="Gene3D" id="3.40.50.300">
    <property type="entry name" value="P-loop containing nucleotide triphosphate hydrolases"/>
    <property type="match status" value="1"/>
</dbReference>
<dbReference type="PANTHER" id="PTHR46638">
    <property type="entry name" value="CORRINOID ADENOSYLTRANSFERASE"/>
    <property type="match status" value="1"/>
</dbReference>
<protein>
    <submittedName>
        <fullName evidence="1">Cob(I)yrinic acid a,c-diamide adenosyltransferase</fullName>
    </submittedName>
</protein>
<dbReference type="EMBL" id="JAHLFQ010000184">
    <property type="protein sequence ID" value="MBU3804676.1"/>
    <property type="molecule type" value="Genomic_DNA"/>
</dbReference>
<evidence type="ECO:0000313" key="1">
    <source>
        <dbReference type="EMBL" id="MBU3804676.1"/>
    </source>
</evidence>
<sequence length="176" mass="19792">MENGLVQVYCGKGKGKTTAAIGLGIRAIGNDYEVIMIQFLKNDTTGECRTIETLEPHFKTFHFEKKRGFTWQLSDDEKQELKSETSNALKFASKVMDTGQCDVLILDEILNSIELGFATEEEVCELIDGKSDDVELVLTGRCLPDSIAQRAHYISRIEDVKHPMEKGIDARRGIEY</sequence>
<dbReference type="GO" id="GO:0008817">
    <property type="term" value="F:corrinoid adenosyltransferase activity"/>
    <property type="evidence" value="ECO:0007669"/>
    <property type="project" value="InterPro"/>
</dbReference>
<dbReference type="AlphaFoldDB" id="A0A9E2NLR6"/>
<dbReference type="PANTHER" id="PTHR46638:SF1">
    <property type="entry name" value="CORRINOID ADENOSYLTRANSFERASE"/>
    <property type="match status" value="1"/>
</dbReference>
<dbReference type="Pfam" id="PF02572">
    <property type="entry name" value="CobA_CobO_BtuR"/>
    <property type="match status" value="1"/>
</dbReference>
<reference evidence="1" key="2">
    <citation type="submission" date="2021-04" db="EMBL/GenBank/DDBJ databases">
        <authorList>
            <person name="Gilroy R."/>
        </authorList>
    </citation>
    <scope>NUCLEOTIDE SEQUENCE</scope>
    <source>
        <strain evidence="1">B5-657</strain>
    </source>
</reference>
<dbReference type="Proteomes" id="UP000824229">
    <property type="component" value="Unassembled WGS sequence"/>
</dbReference>
<dbReference type="InterPro" id="IPR003724">
    <property type="entry name" value="CblAdoTrfase_CobA"/>
</dbReference>
<dbReference type="PIRSF" id="PIRSF015617">
    <property type="entry name" value="Adensltrnsf_CobA"/>
    <property type="match status" value="1"/>
</dbReference>
<dbReference type="SUPFAM" id="SSF52540">
    <property type="entry name" value="P-loop containing nucleoside triphosphate hydrolases"/>
    <property type="match status" value="1"/>
</dbReference>
<dbReference type="InterPro" id="IPR027417">
    <property type="entry name" value="P-loop_NTPase"/>
</dbReference>
<organism evidence="1 2">
    <name type="scientific">Candidatus Cellulosilyticum pullistercoris</name>
    <dbReference type="NCBI Taxonomy" id="2838521"/>
    <lineage>
        <taxon>Bacteria</taxon>
        <taxon>Bacillati</taxon>
        <taxon>Bacillota</taxon>
        <taxon>Clostridia</taxon>
        <taxon>Lachnospirales</taxon>
        <taxon>Cellulosilyticaceae</taxon>
        <taxon>Cellulosilyticum</taxon>
    </lineage>
</organism>
<comment type="caution">
    <text evidence="1">The sequence shown here is derived from an EMBL/GenBank/DDBJ whole genome shotgun (WGS) entry which is preliminary data.</text>
</comment>
<name>A0A9E2NLR6_9FIRM</name>